<organism evidence="10 11">
    <name type="scientific">Plakobranchus ocellatus</name>
    <dbReference type="NCBI Taxonomy" id="259542"/>
    <lineage>
        <taxon>Eukaryota</taxon>
        <taxon>Metazoa</taxon>
        <taxon>Spiralia</taxon>
        <taxon>Lophotrochozoa</taxon>
        <taxon>Mollusca</taxon>
        <taxon>Gastropoda</taxon>
        <taxon>Heterobranchia</taxon>
        <taxon>Euthyneura</taxon>
        <taxon>Panpulmonata</taxon>
        <taxon>Sacoglossa</taxon>
        <taxon>Placobranchoidea</taxon>
        <taxon>Plakobranchidae</taxon>
        <taxon>Plakobranchus</taxon>
    </lineage>
</organism>
<comment type="similarity">
    <text evidence="2 5">Belongs to the CBF/MAK21 family.</text>
</comment>
<feature type="compositionally biased region" description="Basic and acidic residues" evidence="7">
    <location>
        <begin position="174"/>
        <end position="199"/>
    </location>
</feature>
<dbReference type="GO" id="GO:0003682">
    <property type="term" value="F:chromatin binding"/>
    <property type="evidence" value="ECO:0007669"/>
    <property type="project" value="TreeGrafter"/>
</dbReference>
<evidence type="ECO:0000256" key="3">
    <source>
        <dbReference type="ARBA" id="ARBA00023054"/>
    </source>
</evidence>
<comment type="caution">
    <text evidence="10">The sequence shown here is derived from an EMBL/GenBank/DDBJ whole genome shotgun (WGS) entry which is preliminary data.</text>
</comment>
<dbReference type="InterPro" id="IPR005612">
    <property type="entry name" value="CCAAT-binding_factor"/>
</dbReference>
<keyword evidence="4" id="KW-0539">Nucleus</keyword>
<feature type="compositionally biased region" description="Basic residues" evidence="7">
    <location>
        <begin position="1"/>
        <end position="20"/>
    </location>
</feature>
<feature type="compositionally biased region" description="Basic and acidic residues" evidence="7">
    <location>
        <begin position="99"/>
        <end position="115"/>
    </location>
</feature>
<evidence type="ECO:0000256" key="2">
    <source>
        <dbReference type="ARBA" id="ARBA00007797"/>
    </source>
</evidence>
<evidence type="ECO:0000256" key="6">
    <source>
        <dbReference type="SAM" id="Coils"/>
    </source>
</evidence>
<evidence type="ECO:0000313" key="11">
    <source>
        <dbReference type="Proteomes" id="UP000735302"/>
    </source>
</evidence>
<dbReference type="InterPro" id="IPR011501">
    <property type="entry name" value="Noc3_N"/>
</dbReference>
<dbReference type="PANTHER" id="PTHR14428:SF5">
    <property type="entry name" value="NUCLEOLAR COMPLEX PROTEIN 3 HOMOLOG"/>
    <property type="match status" value="1"/>
</dbReference>
<feature type="domain" description="CCAAT-binding factor" evidence="8">
    <location>
        <begin position="577"/>
        <end position="728"/>
    </location>
</feature>
<sequence length="822" mass="94019">MAPNLQRKKQMKKTKPKSGSHKASAGKLANKKTSRLARQGKLNKAEKRKKRKQSIQDSRQKEQKNEQVALNGGRTEDNEEPDESEFSDENTEFFQHLKNAREFAKLDLSHNDLRGRGKKRKKDSDDEEEVYEQQPRSFASEKENEKLKMLLPIIDKGRVIKQVTQTEGPDNDDAAEKDSKDLGDKAAGDAKEEMEEKASSDNAIPRPEEDEKMLASLTPAQLFAYRKNKIASAKQTIAALAQGVLEDPQNNMKKLKELRQMLGDSSPGVCLTVRKYAALSLMEVFKDIVPGYRLRIPTEKEAAQRVKKETKSLWDYEASFLLSYRIYLTFLQLMAKGKPIPEKSFLTKHGIANLSLPAVAQREFSKLCLKCLCEMLINHPHFNYRGDIISTIVPIMNHSNQKFSDLACEAVKTVFKQDRAGDVTLEIVKTIGRMAKKLEFDMQPQILQTFLVLKIKEIDLSTQDEQKKMLKKEKMLKFSRRERKRLKQKEQLDRELLETKAAADKQQKLKMHTEIIQAVFETYIRVIKTAADSVLLPAVLEGLARFAHLINIEYFDSLFSALNSLIESQVLTDREMLHCLQTAFTILTGQGTVINIDPSRFYKHFYAALLSVHAGQSSEMTPIVLECLNTMIHKRRKQMSQHRVLAFIKRLASLCLQQSPESTIAFLAAIRQFLHAYKYSDILLDTETRGSGVYLPELEDPEHCCANTTALWELHLLRRHYDPSIQSYSRHVLYGAPVAGEHQLKQDLARRTPMELYESFSNMNIFNQNIPEKPAKRKKLRPAGDFVSEDFGSYVMSVYKSMPQPFPANLSQLIRKRSSTKT</sequence>
<dbReference type="Proteomes" id="UP000735302">
    <property type="component" value="Unassembled WGS sequence"/>
</dbReference>
<evidence type="ECO:0000256" key="1">
    <source>
        <dbReference type="ARBA" id="ARBA00004604"/>
    </source>
</evidence>
<reference evidence="10 11" key="1">
    <citation type="journal article" date="2021" name="Elife">
        <title>Chloroplast acquisition without the gene transfer in kleptoplastic sea slugs, Plakobranchus ocellatus.</title>
        <authorList>
            <person name="Maeda T."/>
            <person name="Takahashi S."/>
            <person name="Yoshida T."/>
            <person name="Shimamura S."/>
            <person name="Takaki Y."/>
            <person name="Nagai Y."/>
            <person name="Toyoda A."/>
            <person name="Suzuki Y."/>
            <person name="Arimoto A."/>
            <person name="Ishii H."/>
            <person name="Satoh N."/>
            <person name="Nishiyama T."/>
            <person name="Hasebe M."/>
            <person name="Maruyama T."/>
            <person name="Minagawa J."/>
            <person name="Obokata J."/>
            <person name="Shigenobu S."/>
        </authorList>
    </citation>
    <scope>NUCLEOTIDE SEQUENCE [LARGE SCALE GENOMIC DNA]</scope>
</reference>
<keyword evidence="11" id="KW-1185">Reference proteome</keyword>
<accession>A0AAV4CW85</accession>
<evidence type="ECO:0000256" key="4">
    <source>
        <dbReference type="ARBA" id="ARBA00023242"/>
    </source>
</evidence>
<name>A0AAV4CW85_9GAST</name>
<dbReference type="EMBL" id="BLXT01007044">
    <property type="protein sequence ID" value="GFO36172.1"/>
    <property type="molecule type" value="Genomic_DNA"/>
</dbReference>
<evidence type="ECO:0000256" key="7">
    <source>
        <dbReference type="SAM" id="MobiDB-lite"/>
    </source>
</evidence>
<comment type="subcellular location">
    <subcellularLocation>
        <location evidence="1 5">Nucleus</location>
        <location evidence="1 5">Nucleolus</location>
    </subcellularLocation>
</comment>
<feature type="coiled-coil region" evidence="6">
    <location>
        <begin position="469"/>
        <end position="509"/>
    </location>
</feature>
<dbReference type="PIRSF" id="PIRSF028977">
    <property type="entry name" value="Nucleolar_complex_p3"/>
    <property type="match status" value="1"/>
</dbReference>
<dbReference type="Pfam" id="PF07540">
    <property type="entry name" value="NOC3p"/>
    <property type="match status" value="1"/>
</dbReference>
<feature type="region of interest" description="Disordered" evidence="7">
    <location>
        <begin position="1"/>
        <end position="145"/>
    </location>
</feature>
<evidence type="ECO:0000256" key="5">
    <source>
        <dbReference type="PIRNR" id="PIRNR028977"/>
    </source>
</evidence>
<evidence type="ECO:0000259" key="9">
    <source>
        <dbReference type="Pfam" id="PF07540"/>
    </source>
</evidence>
<protein>
    <recommendedName>
        <fullName evidence="5">Nucleolar complex protein 3 homolog</fullName>
        <shortName evidence="5">NOC3 protein homolog</shortName>
    </recommendedName>
</protein>
<keyword evidence="3 6" id="KW-0175">Coiled coil</keyword>
<feature type="domain" description="Nucleolar complex-associated protein 3 N-terminal" evidence="9">
    <location>
        <begin position="233"/>
        <end position="327"/>
    </location>
</feature>
<evidence type="ECO:0000259" key="8">
    <source>
        <dbReference type="Pfam" id="PF03914"/>
    </source>
</evidence>
<dbReference type="AlphaFoldDB" id="A0AAV4CW85"/>
<dbReference type="GO" id="GO:0005730">
    <property type="term" value="C:nucleolus"/>
    <property type="evidence" value="ECO:0007669"/>
    <property type="project" value="UniProtKB-SubCell"/>
</dbReference>
<proteinExistence type="inferred from homology"/>
<gene>
    <name evidence="10" type="ORF">PoB_006267700</name>
</gene>
<feature type="region of interest" description="Disordered" evidence="7">
    <location>
        <begin position="164"/>
        <end position="207"/>
    </location>
</feature>
<dbReference type="SUPFAM" id="SSF48371">
    <property type="entry name" value="ARM repeat"/>
    <property type="match status" value="1"/>
</dbReference>
<dbReference type="InterPro" id="IPR016903">
    <property type="entry name" value="Nucleolar_cplx-assoc_3"/>
</dbReference>
<feature type="compositionally biased region" description="Acidic residues" evidence="7">
    <location>
        <begin position="77"/>
        <end position="91"/>
    </location>
</feature>
<evidence type="ECO:0000313" key="10">
    <source>
        <dbReference type="EMBL" id="GFO36172.1"/>
    </source>
</evidence>
<dbReference type="GO" id="GO:0006270">
    <property type="term" value="P:DNA replication initiation"/>
    <property type="evidence" value="ECO:0007669"/>
    <property type="project" value="TreeGrafter"/>
</dbReference>
<dbReference type="Pfam" id="PF03914">
    <property type="entry name" value="CBF"/>
    <property type="match status" value="1"/>
</dbReference>
<dbReference type="PANTHER" id="PTHR14428">
    <property type="entry name" value="NUCLEOLAR COMPLEX PROTEIN 3"/>
    <property type="match status" value="1"/>
</dbReference>
<dbReference type="InterPro" id="IPR016024">
    <property type="entry name" value="ARM-type_fold"/>
</dbReference>